<dbReference type="RefSeq" id="WP_005577105.1">
    <property type="nucleotide sequence ID" value="NZ_FORO01000041.1"/>
</dbReference>
<organism evidence="1 2">
    <name type="scientific">Natronobacterium gregoryi</name>
    <dbReference type="NCBI Taxonomy" id="44930"/>
    <lineage>
        <taxon>Archaea</taxon>
        <taxon>Methanobacteriati</taxon>
        <taxon>Methanobacteriota</taxon>
        <taxon>Stenosarchaea group</taxon>
        <taxon>Halobacteria</taxon>
        <taxon>Halobacteriales</taxon>
        <taxon>Natrialbaceae</taxon>
        <taxon>Natronobacterium</taxon>
    </lineage>
</organism>
<accession>A0A1I3SFN3</accession>
<dbReference type="EMBL" id="FORO01000041">
    <property type="protein sequence ID" value="SFJ57568.1"/>
    <property type="molecule type" value="Genomic_DNA"/>
</dbReference>
<proteinExistence type="predicted"/>
<dbReference type="OMA" id="KALAWEH"/>
<name>A0A1I3SFN3_9EURY</name>
<keyword evidence="1" id="KW-0378">Hydrolase</keyword>
<dbReference type="GO" id="GO:0004527">
    <property type="term" value="F:exonuclease activity"/>
    <property type="evidence" value="ECO:0007669"/>
    <property type="project" value="UniProtKB-KW"/>
</dbReference>
<evidence type="ECO:0000313" key="1">
    <source>
        <dbReference type="EMBL" id="SFJ57568.1"/>
    </source>
</evidence>
<keyword evidence="1" id="KW-0269">Exonuclease</keyword>
<dbReference type="AlphaFoldDB" id="A0A1I3SFN3"/>
<dbReference type="GeneID" id="14208563"/>
<keyword evidence="1" id="KW-0540">Nuclease</keyword>
<gene>
    <name evidence="1" type="ORF">SAMN05443661_14119</name>
</gene>
<protein>
    <submittedName>
        <fullName evidence="1">CRISPR-associated exonuclease Cas4</fullName>
    </submittedName>
</protein>
<evidence type="ECO:0000313" key="2">
    <source>
        <dbReference type="Proteomes" id="UP000182829"/>
    </source>
</evidence>
<reference evidence="1 2" key="1">
    <citation type="submission" date="2016-10" db="EMBL/GenBank/DDBJ databases">
        <authorList>
            <person name="de Groot N.N."/>
        </authorList>
    </citation>
    <scope>NUCLEOTIDE SEQUENCE [LARGE SCALE GENOMIC DNA]</scope>
    <source>
        <strain evidence="1 2">SP2</strain>
    </source>
</reference>
<dbReference type="Proteomes" id="UP000182829">
    <property type="component" value="Unassembled WGS sequence"/>
</dbReference>
<sequence>MTQQHVPFSDLRTATYCTRKYYYRRTRDGDPDPPPAVDRIRALATRYEELLESPPGDLQAEPIAVSPGAYHDRLEETRDRLSAAGEWGRLQEPLHRNVVTTGRDCRGVVHKVLAEPVEPVLLSAGAPPEQGVWEPQSVQAVAAAKALAWEREMSIERAWLEYPAYGEIRSIELTTRRKARYRRALRTVWELDGPPPRTDNRSKCESCEFAGECGVRTRTLRSLLGVD</sequence>
<dbReference type="OrthoDB" id="26676at2157"/>